<keyword evidence="6 7" id="KW-0472">Membrane</keyword>
<sequence length="559" mass="61939">MPYDYDSFSRLAGPADPAPTGDYRVRLRPLTRNRPIRSLLITIFAFTLEATFFGWLLTSADLSGGFVSTVMVAAIALIELFRLVNVVTLCLATLRARDPVPVPPEPGLRVAFLTTIVPGKEPIEMVEETLRAATRIRGDHDVWLLDEGDDDEVKKMCASAGVRHFSRRGVPRWNTPSGGFKARTKHGNYNAWVDAHGDDYDVFVSVDPDHVPLPSFGERLLGYFRDPDVAFVVGPQIYGNYDNLVTRWAESQQYLFHSLLQRAGNKLGAPMLVGTNNAVRIAALRSIGGLQDSITEDMATSLALHAARNPVTGKRWRSVYTPDVLAVGEGPSAWTDYFSQQHRWSRGTDEVCVAGFLPRIRRLGVRRTLHYALLMAYYPMTAVAWLLGTGTAVAHIVLGVRGVQVPQQVWSMLYVDAAMFQVGLYLWNRRHNVSPHEEAGSSGLTGMLLSTLCAPIYVASFRQTLLRRRAGFVVTPKGDSASPDRVGTFRSHLSWAAFFAGLLVTAVVTGRTHGLMWLWPALNMALCLTPPALWAINKPPEKSVKIPKQRTEQPVRTYA</sequence>
<dbReference type="PANTHER" id="PTHR43867">
    <property type="entry name" value="CELLULOSE SYNTHASE CATALYTIC SUBUNIT A [UDP-FORMING]"/>
    <property type="match status" value="1"/>
</dbReference>
<feature type="transmembrane region" description="Helical" evidence="7">
    <location>
        <begin position="439"/>
        <end position="459"/>
    </location>
</feature>
<evidence type="ECO:0000256" key="2">
    <source>
        <dbReference type="ARBA" id="ARBA00022676"/>
    </source>
</evidence>
<dbReference type="Pfam" id="PF13632">
    <property type="entry name" value="Glyco_trans_2_3"/>
    <property type="match status" value="1"/>
</dbReference>
<dbReference type="GO" id="GO:0016740">
    <property type="term" value="F:transferase activity"/>
    <property type="evidence" value="ECO:0007669"/>
    <property type="project" value="UniProtKB-KW"/>
</dbReference>
<dbReference type="RefSeq" id="WP_189332777.1">
    <property type="nucleotide sequence ID" value="NZ_AP023356.1"/>
</dbReference>
<feature type="domain" description="Glycosyltransferase 2-like" evidence="8">
    <location>
        <begin position="205"/>
        <end position="397"/>
    </location>
</feature>
<gene>
    <name evidence="9" type="ORF">Aiant_14730</name>
</gene>
<keyword evidence="3 9" id="KW-0808">Transferase</keyword>
<dbReference type="InterPro" id="IPR050321">
    <property type="entry name" value="Glycosyltr_2/OpgH_subfam"/>
</dbReference>
<evidence type="ECO:0000256" key="4">
    <source>
        <dbReference type="ARBA" id="ARBA00022692"/>
    </source>
</evidence>
<evidence type="ECO:0000256" key="3">
    <source>
        <dbReference type="ARBA" id="ARBA00022679"/>
    </source>
</evidence>
<dbReference type="Gene3D" id="3.90.550.10">
    <property type="entry name" value="Spore Coat Polysaccharide Biosynthesis Protein SpsA, Chain A"/>
    <property type="match status" value="1"/>
</dbReference>
<feature type="transmembrane region" description="Helical" evidence="7">
    <location>
        <begin position="369"/>
        <end position="397"/>
    </location>
</feature>
<feature type="transmembrane region" description="Helical" evidence="7">
    <location>
        <begin position="36"/>
        <end position="58"/>
    </location>
</feature>
<accession>A0ABM7LNH1</accession>
<keyword evidence="5 7" id="KW-1133">Transmembrane helix</keyword>
<evidence type="ECO:0000256" key="5">
    <source>
        <dbReference type="ARBA" id="ARBA00022989"/>
    </source>
</evidence>
<dbReference type="PANTHER" id="PTHR43867:SF2">
    <property type="entry name" value="CELLULOSE SYNTHASE CATALYTIC SUBUNIT A [UDP-FORMING]"/>
    <property type="match status" value="1"/>
</dbReference>
<evidence type="ECO:0000313" key="10">
    <source>
        <dbReference type="Proteomes" id="UP000676967"/>
    </source>
</evidence>
<evidence type="ECO:0000256" key="1">
    <source>
        <dbReference type="ARBA" id="ARBA00004141"/>
    </source>
</evidence>
<evidence type="ECO:0000256" key="6">
    <source>
        <dbReference type="ARBA" id="ARBA00023136"/>
    </source>
</evidence>
<protein>
    <submittedName>
        <fullName evidence="9">Glycosyl transferase</fullName>
    </submittedName>
</protein>
<name>A0ABM7LNH1_9ACTN</name>
<keyword evidence="10" id="KW-1185">Reference proteome</keyword>
<evidence type="ECO:0000259" key="8">
    <source>
        <dbReference type="Pfam" id="PF13632"/>
    </source>
</evidence>
<dbReference type="Proteomes" id="UP000676967">
    <property type="component" value="Chromosome"/>
</dbReference>
<feature type="transmembrane region" description="Helical" evidence="7">
    <location>
        <begin position="492"/>
        <end position="510"/>
    </location>
</feature>
<dbReference type="InterPro" id="IPR029044">
    <property type="entry name" value="Nucleotide-diphossugar_trans"/>
</dbReference>
<dbReference type="SUPFAM" id="SSF53448">
    <property type="entry name" value="Nucleotide-diphospho-sugar transferases"/>
    <property type="match status" value="1"/>
</dbReference>
<feature type="transmembrane region" description="Helical" evidence="7">
    <location>
        <begin position="517"/>
        <end position="536"/>
    </location>
</feature>
<evidence type="ECO:0000256" key="7">
    <source>
        <dbReference type="SAM" id="Phobius"/>
    </source>
</evidence>
<keyword evidence="2" id="KW-0328">Glycosyltransferase</keyword>
<evidence type="ECO:0000313" key="9">
    <source>
        <dbReference type="EMBL" id="BCJ40816.1"/>
    </source>
</evidence>
<feature type="transmembrane region" description="Helical" evidence="7">
    <location>
        <begin position="409"/>
        <end position="427"/>
    </location>
</feature>
<proteinExistence type="predicted"/>
<reference evidence="9 10" key="1">
    <citation type="submission" date="2020-08" db="EMBL/GenBank/DDBJ databases">
        <title>Whole genome shotgun sequence of Actinoplanes ianthinogenes NBRC 13996.</title>
        <authorList>
            <person name="Komaki H."/>
            <person name="Tamura T."/>
        </authorList>
    </citation>
    <scope>NUCLEOTIDE SEQUENCE [LARGE SCALE GENOMIC DNA]</scope>
    <source>
        <strain evidence="9 10">NBRC 13996</strain>
    </source>
</reference>
<feature type="transmembrane region" description="Helical" evidence="7">
    <location>
        <begin position="70"/>
        <end position="94"/>
    </location>
</feature>
<comment type="subcellular location">
    <subcellularLocation>
        <location evidence="1">Membrane</location>
        <topology evidence="1">Multi-pass membrane protein</topology>
    </subcellularLocation>
</comment>
<dbReference type="InterPro" id="IPR001173">
    <property type="entry name" value="Glyco_trans_2-like"/>
</dbReference>
<keyword evidence="4 7" id="KW-0812">Transmembrane</keyword>
<organism evidence="9 10">
    <name type="scientific">Actinoplanes ianthinogenes</name>
    <dbReference type="NCBI Taxonomy" id="122358"/>
    <lineage>
        <taxon>Bacteria</taxon>
        <taxon>Bacillati</taxon>
        <taxon>Actinomycetota</taxon>
        <taxon>Actinomycetes</taxon>
        <taxon>Micromonosporales</taxon>
        <taxon>Micromonosporaceae</taxon>
        <taxon>Actinoplanes</taxon>
    </lineage>
</organism>
<dbReference type="EMBL" id="AP023356">
    <property type="protein sequence ID" value="BCJ40816.1"/>
    <property type="molecule type" value="Genomic_DNA"/>
</dbReference>